<dbReference type="InterPro" id="IPR001387">
    <property type="entry name" value="Cro/C1-type_HTH"/>
</dbReference>
<dbReference type="CDD" id="cd00093">
    <property type="entry name" value="HTH_XRE"/>
    <property type="match status" value="1"/>
</dbReference>
<dbReference type="PROSITE" id="PS50943">
    <property type="entry name" value="HTH_CROC1"/>
    <property type="match status" value="1"/>
</dbReference>
<dbReference type="AlphaFoldDB" id="A0A923LPS3"/>
<keyword evidence="3" id="KW-1185">Reference proteome</keyword>
<organism evidence="2 3">
    <name type="scientific">Roseburia zhanii</name>
    <dbReference type="NCBI Taxonomy" id="2763064"/>
    <lineage>
        <taxon>Bacteria</taxon>
        <taxon>Bacillati</taxon>
        <taxon>Bacillota</taxon>
        <taxon>Clostridia</taxon>
        <taxon>Lachnospirales</taxon>
        <taxon>Lachnospiraceae</taxon>
        <taxon>Roseburia</taxon>
    </lineage>
</organism>
<protein>
    <submittedName>
        <fullName evidence="2">Helix-turn-helix domain-containing protein</fullName>
    </submittedName>
</protein>
<dbReference type="EMBL" id="JACOPH010000011">
    <property type="protein sequence ID" value="MBC5714890.1"/>
    <property type="molecule type" value="Genomic_DNA"/>
</dbReference>
<dbReference type="Pfam" id="PF01381">
    <property type="entry name" value="HTH_3"/>
    <property type="match status" value="1"/>
</dbReference>
<evidence type="ECO:0000313" key="3">
    <source>
        <dbReference type="Proteomes" id="UP000606720"/>
    </source>
</evidence>
<evidence type="ECO:0000313" key="2">
    <source>
        <dbReference type="EMBL" id="MBC5714890.1"/>
    </source>
</evidence>
<evidence type="ECO:0000259" key="1">
    <source>
        <dbReference type="PROSITE" id="PS50943"/>
    </source>
</evidence>
<reference evidence="2" key="1">
    <citation type="submission" date="2020-08" db="EMBL/GenBank/DDBJ databases">
        <title>Genome public.</title>
        <authorList>
            <person name="Liu C."/>
            <person name="Sun Q."/>
        </authorList>
    </citation>
    <scope>NUCLEOTIDE SEQUENCE</scope>
    <source>
        <strain evidence="2">BX1005</strain>
    </source>
</reference>
<dbReference type="GO" id="GO:0003677">
    <property type="term" value="F:DNA binding"/>
    <property type="evidence" value="ECO:0007669"/>
    <property type="project" value="InterPro"/>
</dbReference>
<proteinExistence type="predicted"/>
<dbReference type="Proteomes" id="UP000606720">
    <property type="component" value="Unassembled WGS sequence"/>
</dbReference>
<gene>
    <name evidence="2" type="ORF">H8S17_11890</name>
</gene>
<feature type="domain" description="HTH cro/C1-type" evidence="1">
    <location>
        <begin position="1"/>
        <end position="46"/>
    </location>
</feature>
<dbReference type="Gene3D" id="1.10.260.40">
    <property type="entry name" value="lambda repressor-like DNA-binding domains"/>
    <property type="match status" value="1"/>
</dbReference>
<dbReference type="InterPro" id="IPR010982">
    <property type="entry name" value="Lambda_DNA-bd_dom_sf"/>
</dbReference>
<name>A0A923LPS3_9FIRM</name>
<sequence length="95" mass="10651">MSQEKLALTASMNPAFLGHLERGEKSPTVTTLEKITSALDISLGDLFSDDIHLEETDARSTNYNRIRMMLDELSDDDVDAISDIIMNIIRLKKNP</sequence>
<comment type="caution">
    <text evidence="2">The sequence shown here is derived from an EMBL/GenBank/DDBJ whole genome shotgun (WGS) entry which is preliminary data.</text>
</comment>
<dbReference type="SUPFAM" id="SSF47413">
    <property type="entry name" value="lambda repressor-like DNA-binding domains"/>
    <property type="match status" value="1"/>
</dbReference>
<accession>A0A923LPS3</accession>